<keyword evidence="3" id="KW-0813">Transport</keyword>
<name>A0A1V8PR71_9BIFI</name>
<evidence type="ECO:0000256" key="6">
    <source>
        <dbReference type="ARBA" id="ARBA00022989"/>
    </source>
</evidence>
<evidence type="ECO:0000256" key="5">
    <source>
        <dbReference type="ARBA" id="ARBA00022692"/>
    </source>
</evidence>
<evidence type="ECO:0000256" key="8">
    <source>
        <dbReference type="SAM" id="Phobius"/>
    </source>
</evidence>
<feature type="transmembrane region" description="Helical" evidence="8">
    <location>
        <begin position="144"/>
        <end position="166"/>
    </location>
</feature>
<organism evidence="9 10">
    <name type="scientific">Bifidobacterium catenulatum</name>
    <dbReference type="NCBI Taxonomy" id="1686"/>
    <lineage>
        <taxon>Bacteria</taxon>
        <taxon>Bacillati</taxon>
        <taxon>Actinomycetota</taxon>
        <taxon>Actinomycetes</taxon>
        <taxon>Bifidobacteriales</taxon>
        <taxon>Bifidobacteriaceae</taxon>
        <taxon>Bifidobacterium</taxon>
    </lineage>
</organism>
<dbReference type="Pfam" id="PF12822">
    <property type="entry name" value="ECF_trnsprt"/>
    <property type="match status" value="1"/>
</dbReference>
<keyword evidence="5 8" id="KW-0812">Transmembrane</keyword>
<reference evidence="9 10" key="1">
    <citation type="submission" date="2017-03" db="EMBL/GenBank/DDBJ databases">
        <title>Maternal inheritance of bifidobacteria.</title>
        <authorList>
            <person name="Lugli G.A."/>
            <person name="Duranti S."/>
            <person name="Milani C."/>
            <person name="Mancabelli L."/>
        </authorList>
    </citation>
    <scope>NUCLEOTIDE SEQUENCE [LARGE SCALE GENOMIC DNA]</scope>
    <source>
        <strain evidence="9 10">1899B</strain>
    </source>
</reference>
<comment type="caution">
    <text evidence="9">The sequence shown here is derived from an EMBL/GenBank/DDBJ whole genome shotgun (WGS) entry which is preliminary data.</text>
</comment>
<dbReference type="Gene3D" id="1.10.1760.20">
    <property type="match status" value="1"/>
</dbReference>
<keyword evidence="7 8" id="KW-0472">Membrane</keyword>
<keyword evidence="4" id="KW-1003">Cell membrane</keyword>
<dbReference type="GO" id="GO:0005886">
    <property type="term" value="C:plasma membrane"/>
    <property type="evidence" value="ECO:0007669"/>
    <property type="project" value="UniProtKB-SubCell"/>
</dbReference>
<dbReference type="EMBL" id="NAQA01000003">
    <property type="protein sequence ID" value="OQM51129.1"/>
    <property type="molecule type" value="Genomic_DNA"/>
</dbReference>
<accession>A0A1V8PR71</accession>
<comment type="subcellular location">
    <subcellularLocation>
        <location evidence="1">Cell membrane</location>
        <topology evidence="1">Multi-pass membrane protein</topology>
    </subcellularLocation>
</comment>
<dbReference type="InterPro" id="IPR025720">
    <property type="entry name" value="RibU"/>
</dbReference>
<evidence type="ECO:0000256" key="4">
    <source>
        <dbReference type="ARBA" id="ARBA00022475"/>
    </source>
</evidence>
<evidence type="ECO:0008006" key="11">
    <source>
        <dbReference type="Google" id="ProtNLM"/>
    </source>
</evidence>
<dbReference type="InterPro" id="IPR024529">
    <property type="entry name" value="ECF_trnsprt_substrate-spec"/>
</dbReference>
<evidence type="ECO:0000256" key="7">
    <source>
        <dbReference type="ARBA" id="ARBA00023136"/>
    </source>
</evidence>
<dbReference type="Proteomes" id="UP000192666">
    <property type="component" value="Unassembled WGS sequence"/>
</dbReference>
<keyword evidence="6 8" id="KW-1133">Transmembrane helix</keyword>
<evidence type="ECO:0000256" key="3">
    <source>
        <dbReference type="ARBA" id="ARBA00022448"/>
    </source>
</evidence>
<dbReference type="AlphaFoldDB" id="A0A1V8PR71"/>
<proteinExistence type="inferred from homology"/>
<evidence type="ECO:0000313" key="10">
    <source>
        <dbReference type="Proteomes" id="UP000192666"/>
    </source>
</evidence>
<feature type="transmembrane region" description="Helical" evidence="8">
    <location>
        <begin position="83"/>
        <end position="107"/>
    </location>
</feature>
<gene>
    <name evidence="9" type="ORF">B5782_1080</name>
</gene>
<feature type="transmembrane region" description="Helical" evidence="8">
    <location>
        <begin position="50"/>
        <end position="71"/>
    </location>
</feature>
<protein>
    <recommendedName>
        <fullName evidence="11">Riboflavin transporter</fullName>
    </recommendedName>
</protein>
<evidence type="ECO:0000256" key="2">
    <source>
        <dbReference type="ARBA" id="ARBA00005540"/>
    </source>
</evidence>
<feature type="transmembrane region" description="Helical" evidence="8">
    <location>
        <begin position="178"/>
        <end position="205"/>
    </location>
</feature>
<evidence type="ECO:0000256" key="1">
    <source>
        <dbReference type="ARBA" id="ARBA00004651"/>
    </source>
</evidence>
<evidence type="ECO:0000313" key="9">
    <source>
        <dbReference type="EMBL" id="OQM51129.1"/>
    </source>
</evidence>
<sequence>MEETGLSMSVSSPNNTQNNDAEIASESMTRPDNAHSTGVADSGRWSTKRIAMYALFVALSMAVSFVEFPIVPGVEWLKYDPSGIVSLVAGFAYGPAAAVTVSVLGFLPHLFTNPWGTLMAVLVALALSVPAALIYRRNKTRKGAVIGIIVGAIAALAMAIVGNIIVTPFYAHMTTAQVVALIVPALLPFNALKFTIHGVVTFLIYKPISNLLNR</sequence>
<dbReference type="PANTHER" id="PTHR38438:SF1">
    <property type="entry name" value="RIBOFLAVIN TRANSPORTER RIBU"/>
    <property type="match status" value="1"/>
</dbReference>
<dbReference type="PANTHER" id="PTHR38438">
    <property type="entry name" value="RIBOFLAVIN TRANSPORTER RIBU"/>
    <property type="match status" value="1"/>
</dbReference>
<dbReference type="GO" id="GO:0032217">
    <property type="term" value="F:riboflavin transmembrane transporter activity"/>
    <property type="evidence" value="ECO:0007669"/>
    <property type="project" value="InterPro"/>
</dbReference>
<feature type="transmembrane region" description="Helical" evidence="8">
    <location>
        <begin position="113"/>
        <end position="135"/>
    </location>
</feature>
<comment type="similarity">
    <text evidence="2">Belongs to the prokaryotic riboflavin transporter (P-RFT) (TC 2.A.87) family.</text>
</comment>